<dbReference type="InterPro" id="IPR015882">
    <property type="entry name" value="HEX_bac_N"/>
</dbReference>
<proteinExistence type="inferred from homology"/>
<dbReference type="InterPro" id="IPR025705">
    <property type="entry name" value="Beta_hexosaminidase_sua/sub"/>
</dbReference>
<keyword evidence="4 9" id="KW-0378">Hydrolase</keyword>
<evidence type="ECO:0000259" key="8">
    <source>
        <dbReference type="Pfam" id="PF02838"/>
    </source>
</evidence>
<evidence type="ECO:0000256" key="4">
    <source>
        <dbReference type="ARBA" id="ARBA00022801"/>
    </source>
</evidence>
<dbReference type="GO" id="GO:0016020">
    <property type="term" value="C:membrane"/>
    <property type="evidence" value="ECO:0007669"/>
    <property type="project" value="TreeGrafter"/>
</dbReference>
<evidence type="ECO:0000256" key="1">
    <source>
        <dbReference type="ARBA" id="ARBA00001231"/>
    </source>
</evidence>
<dbReference type="PANTHER" id="PTHR22600">
    <property type="entry name" value="BETA-HEXOSAMINIDASE"/>
    <property type="match status" value="1"/>
</dbReference>
<evidence type="ECO:0000256" key="5">
    <source>
        <dbReference type="ARBA" id="ARBA00023295"/>
    </source>
</evidence>
<dbReference type="PANTHER" id="PTHR22600:SF57">
    <property type="entry name" value="BETA-N-ACETYLHEXOSAMINIDASE"/>
    <property type="match status" value="1"/>
</dbReference>
<name>A0A5P9QCV1_9MICO</name>
<feature type="domain" description="Beta-hexosaminidase bacterial type N-terminal" evidence="8">
    <location>
        <begin position="3"/>
        <end position="139"/>
    </location>
</feature>
<comment type="similarity">
    <text evidence="2">Belongs to the glycosyl hydrolase 20 family.</text>
</comment>
<dbReference type="GO" id="GO:0030203">
    <property type="term" value="P:glycosaminoglycan metabolic process"/>
    <property type="evidence" value="ECO:0007669"/>
    <property type="project" value="TreeGrafter"/>
</dbReference>
<feature type="domain" description="Glycoside hydrolase family 20 catalytic" evidence="7">
    <location>
        <begin position="372"/>
        <end position="477"/>
    </location>
</feature>
<dbReference type="PRINTS" id="PR00738">
    <property type="entry name" value="GLHYDRLASE20"/>
</dbReference>
<dbReference type="SUPFAM" id="SSF51445">
    <property type="entry name" value="(Trans)glycosidases"/>
    <property type="match status" value="1"/>
</dbReference>
<dbReference type="InterPro" id="IPR015883">
    <property type="entry name" value="Glyco_hydro_20_cat"/>
</dbReference>
<dbReference type="InterPro" id="IPR017853">
    <property type="entry name" value="GH"/>
</dbReference>
<keyword evidence="5 9" id="KW-0326">Glycosidase</keyword>
<dbReference type="GO" id="GO:0005975">
    <property type="term" value="P:carbohydrate metabolic process"/>
    <property type="evidence" value="ECO:0007669"/>
    <property type="project" value="InterPro"/>
</dbReference>
<feature type="domain" description="Glycoside hydrolase family 20 catalytic" evidence="7">
    <location>
        <begin position="143"/>
        <end position="343"/>
    </location>
</feature>
<evidence type="ECO:0000256" key="3">
    <source>
        <dbReference type="ARBA" id="ARBA00012663"/>
    </source>
</evidence>
<evidence type="ECO:0000259" key="7">
    <source>
        <dbReference type="Pfam" id="PF00728"/>
    </source>
</evidence>
<evidence type="ECO:0000256" key="6">
    <source>
        <dbReference type="PIRSR" id="PIRSR625705-1"/>
    </source>
</evidence>
<evidence type="ECO:0000256" key="2">
    <source>
        <dbReference type="ARBA" id="ARBA00006285"/>
    </source>
</evidence>
<dbReference type="Gene3D" id="3.20.20.80">
    <property type="entry name" value="Glycosidases"/>
    <property type="match status" value="1"/>
</dbReference>
<dbReference type="Gene3D" id="3.30.379.10">
    <property type="entry name" value="Chitobiase/beta-hexosaminidase domain 2-like"/>
    <property type="match status" value="1"/>
</dbReference>
<dbReference type="InterPro" id="IPR029018">
    <property type="entry name" value="Hex-like_dom2"/>
</dbReference>
<evidence type="ECO:0000313" key="10">
    <source>
        <dbReference type="Proteomes" id="UP000326702"/>
    </source>
</evidence>
<organism evidence="9 10">
    <name type="scientific">Luteimicrobium xylanilyticum</name>
    <dbReference type="NCBI Taxonomy" id="1133546"/>
    <lineage>
        <taxon>Bacteria</taxon>
        <taxon>Bacillati</taxon>
        <taxon>Actinomycetota</taxon>
        <taxon>Actinomycetes</taxon>
        <taxon>Micrococcales</taxon>
        <taxon>Luteimicrobium</taxon>
    </lineage>
</organism>
<protein>
    <recommendedName>
        <fullName evidence="3">beta-N-acetylhexosaminidase</fullName>
        <ecNumber evidence="3">3.2.1.52</ecNumber>
    </recommendedName>
</protein>
<dbReference type="Pfam" id="PF00728">
    <property type="entry name" value="Glyco_hydro_20"/>
    <property type="match status" value="2"/>
</dbReference>
<dbReference type="Proteomes" id="UP000326702">
    <property type="component" value="Chromosome"/>
</dbReference>
<gene>
    <name evidence="9" type="ORF">KDY119_02465</name>
</gene>
<dbReference type="KEGG" id="lxl:KDY119_02465"/>
<sequence length="520" mass="56010">MNHPSLVPWPRHVALSGHVPVPEGLRVRLDPAAGLTTAVSRWFAAELRLVGVVTGTGALPVTVVIEPRAVAHLPEPDGVEPGPRPADERYVLTIGTGDDARPTVELVAAAPEGVVRGLATLVQLAADTPGTLPVGHVEDGPRFRWRGLSLDVVRHRFGADEIRAVVDLLARYRMRVLHLHLTDSQAWRLGSRRRRALGSGDDPLSPDALAGLVRYAADRGIVVLPEADLPGHAAAALAAYPDLGGPAPHPLLGHLDLARPDTPAFVADVVRDLAEASPSSFVHVGGDEPFGMRADDYDAFAAHLVDAVHATGRRAVVWQEAVRGGALTPDDVLQYWIGAENRLDTAAIKRQVPESMHPFVDRAAELFAIAPQDVPAAVRADVPILVSSNDTLYLDRPYAEPAEEPEAEARRARVGMPGYPSKTLSQMYDVDPAALPELDGARLAGIEAAVWCESVESFDDLAFLLLPRLAGVAEHAWGVGTTWTEHHERLARHRPRWRAAGWGAAYWPARAAGRDRGDDR</sequence>
<dbReference type="EC" id="3.2.1.52" evidence="3"/>
<keyword evidence="10" id="KW-1185">Reference proteome</keyword>
<dbReference type="RefSeq" id="WP_051136156.1">
    <property type="nucleotide sequence ID" value="NZ_BAABIH010000004.1"/>
</dbReference>
<dbReference type="OrthoDB" id="9763537at2"/>
<dbReference type="SUPFAM" id="SSF55545">
    <property type="entry name" value="beta-N-acetylhexosaminidase-like domain"/>
    <property type="match status" value="1"/>
</dbReference>
<reference evidence="9 10" key="1">
    <citation type="submission" date="2019-10" db="EMBL/GenBank/DDBJ databases">
        <title>Genome sequence of Luteimicrobium xylanilyticum HY-24.</title>
        <authorList>
            <person name="Kim D.Y."/>
            <person name="Park H.-Y."/>
        </authorList>
    </citation>
    <scope>NUCLEOTIDE SEQUENCE [LARGE SCALE GENOMIC DNA]</scope>
    <source>
        <strain evidence="9 10">HY-24</strain>
    </source>
</reference>
<dbReference type="GO" id="GO:0004563">
    <property type="term" value="F:beta-N-acetylhexosaminidase activity"/>
    <property type="evidence" value="ECO:0007669"/>
    <property type="project" value="UniProtKB-EC"/>
</dbReference>
<accession>A0A5P9QCV1</accession>
<dbReference type="AlphaFoldDB" id="A0A5P9QCV1"/>
<feature type="active site" description="Proton donor" evidence="6">
    <location>
        <position position="288"/>
    </location>
</feature>
<evidence type="ECO:0000313" key="9">
    <source>
        <dbReference type="EMBL" id="QFU98940.1"/>
    </source>
</evidence>
<dbReference type="Pfam" id="PF02838">
    <property type="entry name" value="Glyco_hydro_20b"/>
    <property type="match status" value="1"/>
</dbReference>
<comment type="catalytic activity">
    <reaction evidence="1">
        <text>Hydrolysis of terminal non-reducing N-acetyl-D-hexosamine residues in N-acetyl-beta-D-hexosaminides.</text>
        <dbReference type="EC" id="3.2.1.52"/>
    </reaction>
</comment>
<dbReference type="EMBL" id="CP045529">
    <property type="protein sequence ID" value="QFU98940.1"/>
    <property type="molecule type" value="Genomic_DNA"/>
</dbReference>